<dbReference type="Proteomes" id="UP000824890">
    <property type="component" value="Unassembled WGS sequence"/>
</dbReference>
<proteinExistence type="predicted"/>
<organism evidence="2 3">
    <name type="scientific">Brassica napus</name>
    <name type="common">Rape</name>
    <dbReference type="NCBI Taxonomy" id="3708"/>
    <lineage>
        <taxon>Eukaryota</taxon>
        <taxon>Viridiplantae</taxon>
        <taxon>Streptophyta</taxon>
        <taxon>Embryophyta</taxon>
        <taxon>Tracheophyta</taxon>
        <taxon>Spermatophyta</taxon>
        <taxon>Magnoliopsida</taxon>
        <taxon>eudicotyledons</taxon>
        <taxon>Gunneridae</taxon>
        <taxon>Pentapetalae</taxon>
        <taxon>rosids</taxon>
        <taxon>malvids</taxon>
        <taxon>Brassicales</taxon>
        <taxon>Brassicaceae</taxon>
        <taxon>Brassiceae</taxon>
        <taxon>Brassica</taxon>
    </lineage>
</organism>
<feature type="domain" description="Transposase MuDR plant" evidence="1">
    <location>
        <begin position="477"/>
        <end position="539"/>
    </location>
</feature>
<name>A0ABQ8DJN4_BRANA</name>
<protein>
    <recommendedName>
        <fullName evidence="1">Transposase MuDR plant domain-containing protein</fullName>
    </recommendedName>
</protein>
<dbReference type="EMBL" id="JAGKQM010000004">
    <property type="protein sequence ID" value="KAH0929580.1"/>
    <property type="molecule type" value="Genomic_DNA"/>
</dbReference>
<comment type="caution">
    <text evidence="2">The sequence shown here is derived from an EMBL/GenBank/DDBJ whole genome shotgun (WGS) entry which is preliminary data.</text>
</comment>
<keyword evidence="3" id="KW-1185">Reference proteome</keyword>
<reference evidence="2 3" key="1">
    <citation type="submission" date="2021-05" db="EMBL/GenBank/DDBJ databases">
        <title>Genome Assembly of Synthetic Allotetraploid Brassica napus Reveals Homoeologous Exchanges between Subgenomes.</title>
        <authorList>
            <person name="Davis J.T."/>
        </authorList>
    </citation>
    <scope>NUCLEOTIDE SEQUENCE [LARGE SCALE GENOMIC DNA]</scope>
    <source>
        <strain evidence="3">cv. Da-Ae</strain>
        <tissue evidence="2">Seedling</tissue>
    </source>
</reference>
<sequence>MLGSVLLAINGDYQLRTFSAQTENPDFAEIFRMARVVMLVQGLWTKSAAGDWTFEEDSGYRGDTIMITGTDSFEGLVEMIRIRLCLGILTPVALTYQLPEWMRLPEASRLPPINLTCDKDVEILASVREYMTEPVVYVTSGPEPVAKYQFLCRYPFTIGEKTYLEEGVTEEQHRQAIRDLVGAHPIVCSKHLLEIMFNEPQLLVVFRVALEIEMVYSIPGEDDDPPVNYHRLTVDDIIETQQGFPLSPDDPANYGADDEVLYGEPMTIEEYDRAFQTHQGPPPVHQSTALGVQPQGGLPSLPPVWEETNEMSEDELTYEVYVHPTPPPVNGTVGHPIGQNRRVSALPPPTLIIITDNDNESYTGSSDGINENENIITLSPTSPLAPIIPDATNNRPNVGNGGTPAESYMVTPPPAADVEAIATDISNTRINEPCLDLSLGVGSASDIAPVDSVNDVDSSSDAEDVSGNQTIGYDHLYQGRVFSSRDDFKHHMALYALRNKFRFRHTRSSPNRMVLCCVSLKCMWRVHAIKLKNVEKFEIRRVQLQHTCSIDERADIELNVEEQCGNVTIFPPATRRPPGRPRKNRILSTGEIRVDENTKKETSMWSMQEIRTQPSNMQGCNI</sequence>
<dbReference type="Pfam" id="PF03108">
    <property type="entry name" value="DBD_Tnp_Mut"/>
    <property type="match status" value="1"/>
</dbReference>
<evidence type="ECO:0000313" key="3">
    <source>
        <dbReference type="Proteomes" id="UP000824890"/>
    </source>
</evidence>
<evidence type="ECO:0000259" key="1">
    <source>
        <dbReference type="Pfam" id="PF03108"/>
    </source>
</evidence>
<accession>A0ABQ8DJN4</accession>
<gene>
    <name evidence="2" type="ORF">HID58_015307</name>
</gene>
<dbReference type="InterPro" id="IPR004332">
    <property type="entry name" value="Transposase_MuDR"/>
</dbReference>
<evidence type="ECO:0000313" key="2">
    <source>
        <dbReference type="EMBL" id="KAH0929580.1"/>
    </source>
</evidence>